<dbReference type="Proteomes" id="UP000467841">
    <property type="component" value="Unassembled WGS sequence"/>
</dbReference>
<sequence>MLVPLANDADPQTPVDLDELQNDALGFSFSHVYGKARKGLNFNDGDGKGRIDLKAEVVALKDSLSKMEAEKEASLAQVGNNLERLLNLESIGVEVENLKQTVLKLMEDKESSELQYQQCLNLNADLKLKLYNEQEETHRLSSELEEEVAKLKFSEEKCIVLEKSNQNLHS</sequence>
<dbReference type="GO" id="GO:0005886">
    <property type="term" value="C:plasma membrane"/>
    <property type="evidence" value="ECO:0007669"/>
    <property type="project" value="TreeGrafter"/>
</dbReference>
<evidence type="ECO:0000313" key="1">
    <source>
        <dbReference type="EMBL" id="CAA7023522.1"/>
    </source>
</evidence>
<comment type="caution">
    <text evidence="1">The sequence shown here is derived from an EMBL/GenBank/DDBJ whole genome shotgun (WGS) entry which is preliminary data.</text>
</comment>
<dbReference type="GO" id="GO:0051015">
    <property type="term" value="F:actin filament binding"/>
    <property type="evidence" value="ECO:0007669"/>
    <property type="project" value="TreeGrafter"/>
</dbReference>
<proteinExistence type="predicted"/>
<dbReference type="AlphaFoldDB" id="A0A6D2IE72"/>
<name>A0A6D2IE72_9BRAS</name>
<evidence type="ECO:0000313" key="2">
    <source>
        <dbReference type="Proteomes" id="UP000467841"/>
    </source>
</evidence>
<dbReference type="EMBL" id="CACVBM020000788">
    <property type="protein sequence ID" value="CAA7023522.1"/>
    <property type="molecule type" value="Genomic_DNA"/>
</dbReference>
<accession>A0A6D2IE72</accession>
<reference evidence="1" key="1">
    <citation type="submission" date="2020-01" db="EMBL/GenBank/DDBJ databases">
        <authorList>
            <person name="Mishra B."/>
        </authorList>
    </citation>
    <scope>NUCLEOTIDE SEQUENCE [LARGE SCALE GENOMIC DNA]</scope>
</reference>
<protein>
    <submittedName>
        <fullName evidence="1">Uncharacterized protein</fullName>
    </submittedName>
</protein>
<keyword evidence="2" id="KW-1185">Reference proteome</keyword>
<gene>
    <name evidence="1" type="ORF">MERR_LOCUS10757</name>
</gene>
<organism evidence="1 2">
    <name type="scientific">Microthlaspi erraticum</name>
    <dbReference type="NCBI Taxonomy" id="1685480"/>
    <lineage>
        <taxon>Eukaryota</taxon>
        <taxon>Viridiplantae</taxon>
        <taxon>Streptophyta</taxon>
        <taxon>Embryophyta</taxon>
        <taxon>Tracheophyta</taxon>
        <taxon>Spermatophyta</taxon>
        <taxon>Magnoliopsida</taxon>
        <taxon>eudicotyledons</taxon>
        <taxon>Gunneridae</taxon>
        <taxon>Pentapetalae</taxon>
        <taxon>rosids</taxon>
        <taxon>malvids</taxon>
        <taxon>Brassicales</taxon>
        <taxon>Brassicaceae</taxon>
        <taxon>Coluteocarpeae</taxon>
        <taxon>Microthlaspi</taxon>
    </lineage>
</organism>
<dbReference type="PANTHER" id="PTHR32258:SF32">
    <property type="entry name" value="PROTEIN NETWORKED 1D"/>
    <property type="match status" value="1"/>
</dbReference>
<dbReference type="PANTHER" id="PTHR32258">
    <property type="entry name" value="PROTEIN NETWORKED 4A"/>
    <property type="match status" value="1"/>
</dbReference>
<dbReference type="OrthoDB" id="10255522at2759"/>
<dbReference type="InterPro" id="IPR051861">
    <property type="entry name" value="NET_actin-binding_domain"/>
</dbReference>